<dbReference type="InterPro" id="IPR052016">
    <property type="entry name" value="Bact_Sigma-Reg"/>
</dbReference>
<organism evidence="4 5">
    <name type="scientific">Leptospira idonii</name>
    <dbReference type="NCBI Taxonomy" id="1193500"/>
    <lineage>
        <taxon>Bacteria</taxon>
        <taxon>Pseudomonadati</taxon>
        <taxon>Spirochaetota</taxon>
        <taxon>Spirochaetia</taxon>
        <taxon>Leptospirales</taxon>
        <taxon>Leptospiraceae</taxon>
        <taxon>Leptospira</taxon>
    </lineage>
</organism>
<gene>
    <name evidence="4" type="ORF">EHS15_17245</name>
</gene>
<reference evidence="4" key="1">
    <citation type="journal article" date="2019" name="PLoS Negl. Trop. Dis.">
        <title>Revisiting the worldwide diversity of Leptospira species in the environment.</title>
        <authorList>
            <person name="Vincent A.T."/>
            <person name="Schiettekatte O."/>
            <person name="Bourhy P."/>
            <person name="Veyrier F.J."/>
            <person name="Picardeau M."/>
        </authorList>
    </citation>
    <scope>NUCLEOTIDE SEQUENCE [LARGE SCALE GENOMIC DNA]</scope>
    <source>
        <strain evidence="4">201300427</strain>
    </source>
</reference>
<dbReference type="PANTHER" id="PTHR43156">
    <property type="entry name" value="STAGE II SPORULATION PROTEIN E-RELATED"/>
    <property type="match status" value="1"/>
</dbReference>
<comment type="caution">
    <text evidence="4">The sequence shown here is derived from an EMBL/GenBank/DDBJ whole genome shotgun (WGS) entry which is preliminary data.</text>
</comment>
<dbReference type="RefSeq" id="WP_135761838.1">
    <property type="nucleotide sequence ID" value="NZ_RQHW01000078.1"/>
</dbReference>
<feature type="transmembrane region" description="Helical" evidence="2">
    <location>
        <begin position="354"/>
        <end position="374"/>
    </location>
</feature>
<feature type="transmembrane region" description="Helical" evidence="2">
    <location>
        <begin position="239"/>
        <end position="259"/>
    </location>
</feature>
<evidence type="ECO:0000259" key="3">
    <source>
        <dbReference type="SMART" id="SM00331"/>
    </source>
</evidence>
<dbReference type="SMART" id="SM00331">
    <property type="entry name" value="PP2C_SIG"/>
    <property type="match status" value="1"/>
</dbReference>
<dbReference type="OrthoDB" id="9763484at2"/>
<dbReference type="Gene3D" id="3.60.40.10">
    <property type="entry name" value="PPM-type phosphatase domain"/>
    <property type="match status" value="1"/>
</dbReference>
<dbReference type="InterPro" id="IPR001932">
    <property type="entry name" value="PPM-type_phosphatase-like_dom"/>
</dbReference>
<accession>A0A4R9LVR6</accession>
<protein>
    <submittedName>
        <fullName evidence="4">Serine/threonine-protein phosphatase</fullName>
    </submittedName>
</protein>
<dbReference type="Gene3D" id="2.60.120.260">
    <property type="entry name" value="Galactose-binding domain-like"/>
    <property type="match status" value="1"/>
</dbReference>
<keyword evidence="2" id="KW-0812">Transmembrane</keyword>
<evidence type="ECO:0000313" key="5">
    <source>
        <dbReference type="Proteomes" id="UP000298058"/>
    </source>
</evidence>
<dbReference type="EMBL" id="RQHW01000078">
    <property type="protein sequence ID" value="TGN17284.1"/>
    <property type="molecule type" value="Genomic_DNA"/>
</dbReference>
<evidence type="ECO:0000313" key="4">
    <source>
        <dbReference type="EMBL" id="TGN17284.1"/>
    </source>
</evidence>
<feature type="transmembrane region" description="Helical" evidence="2">
    <location>
        <begin position="183"/>
        <end position="200"/>
    </location>
</feature>
<dbReference type="SUPFAM" id="SSF81606">
    <property type="entry name" value="PP2C-like"/>
    <property type="match status" value="1"/>
</dbReference>
<feature type="transmembrane region" description="Helical" evidence="2">
    <location>
        <begin position="294"/>
        <end position="316"/>
    </location>
</feature>
<keyword evidence="5" id="KW-1185">Reference proteome</keyword>
<evidence type="ECO:0000256" key="1">
    <source>
        <dbReference type="ARBA" id="ARBA00022801"/>
    </source>
</evidence>
<keyword evidence="2" id="KW-0472">Membrane</keyword>
<sequence>MQPFCLYILLLILPLGLIAKEPIPINPFGKTSLKDGWTFQELPNGKPVSIEVGNSLSSQGFPPPTSGVYEVHFLFPKEEITSAVGIYLDRVQEADKIFLNGKWIGGTGVLPNDGKYSPNWYYKRLYFLPDSLLKKGEINTIRIQIFYQNKTFPGGIFRSIPQIGNYELIRNNIIREDGRDFCIIMLFFGIGAYQIFSILLRRQPRSNFFLLCSSMCFVLWRLPLLNISHSVFELEFNTLIRVFFVFQTLLPAALLLFNYSIFRDPVRLKEWILLSIIFLLAFVQIFDIEYSSRIIALRIWEFTLIFVFSFVVVSVYRAAKQKKMEANILGAGFLLLSLCGTVDIIIDLTSGKNIYLSQYGFLILMILSAITISFRNAKNEKELSLLTKDLEARVQIRTEELRKKNSSLEQDLFFASQLQGHLLPKDAPSITGLNLSATYLPMSQVGGDLYDWIEVDEHRLLFLIADVAGHGVPAALVSSMVKVQFRESAKETQNPAEVLLKMNQALIFLVSKYFITASCALFDTKKNQVIISSAGHPNPLIYNQFESKFQFLNLKGSILGWRETFQYQNWSQNITKGDRFFFYTDGVTEARAEGKLFGEANLLRILKKSKTKEIQTVSELVLKEISDYSDEELKDDVTYVLIEIT</sequence>
<dbReference type="InterPro" id="IPR008979">
    <property type="entry name" value="Galactose-bd-like_sf"/>
</dbReference>
<feature type="domain" description="PPM-type phosphatase" evidence="3">
    <location>
        <begin position="430"/>
        <end position="644"/>
    </location>
</feature>
<feature type="transmembrane region" description="Helical" evidence="2">
    <location>
        <begin position="328"/>
        <end position="348"/>
    </location>
</feature>
<keyword evidence="2" id="KW-1133">Transmembrane helix</keyword>
<dbReference type="GO" id="GO:0016791">
    <property type="term" value="F:phosphatase activity"/>
    <property type="evidence" value="ECO:0007669"/>
    <property type="project" value="TreeGrafter"/>
</dbReference>
<dbReference type="AlphaFoldDB" id="A0A4R9LVR6"/>
<dbReference type="Pfam" id="PF07228">
    <property type="entry name" value="SpoIIE"/>
    <property type="match status" value="1"/>
</dbReference>
<feature type="transmembrane region" description="Helical" evidence="2">
    <location>
        <begin position="271"/>
        <end position="288"/>
    </location>
</feature>
<proteinExistence type="predicted"/>
<feature type="transmembrane region" description="Helical" evidence="2">
    <location>
        <begin position="207"/>
        <end position="227"/>
    </location>
</feature>
<name>A0A4R9LVR6_9LEPT</name>
<dbReference type="InterPro" id="IPR036457">
    <property type="entry name" value="PPM-type-like_dom_sf"/>
</dbReference>
<dbReference type="PANTHER" id="PTHR43156:SF2">
    <property type="entry name" value="STAGE II SPORULATION PROTEIN E"/>
    <property type="match status" value="1"/>
</dbReference>
<keyword evidence="1" id="KW-0378">Hydrolase</keyword>
<evidence type="ECO:0000256" key="2">
    <source>
        <dbReference type="SAM" id="Phobius"/>
    </source>
</evidence>
<dbReference type="Proteomes" id="UP000298058">
    <property type="component" value="Unassembled WGS sequence"/>
</dbReference>
<dbReference type="SUPFAM" id="SSF49785">
    <property type="entry name" value="Galactose-binding domain-like"/>
    <property type="match status" value="1"/>
</dbReference>